<protein>
    <submittedName>
        <fullName evidence="1">Phage major capsid protein</fullName>
    </submittedName>
</protein>
<reference evidence="1" key="1">
    <citation type="submission" date="2018-06" db="EMBL/GenBank/DDBJ databases">
        <authorList>
            <consortium name="Pathogen Informatics"/>
            <person name="Doyle S."/>
        </authorList>
    </citation>
    <scope>NUCLEOTIDE SEQUENCE</scope>
    <source>
        <strain evidence="1">NCTC13307</strain>
    </source>
</reference>
<accession>A0A381KIM1</accession>
<dbReference type="AlphaFoldDB" id="A0A381KIM1"/>
<name>A0A381KIM1_CLODI</name>
<gene>
    <name evidence="1" type="ORF">NCTC13307_03613</name>
</gene>
<evidence type="ECO:0000313" key="1">
    <source>
        <dbReference type="EMBL" id="SUY82508.1"/>
    </source>
</evidence>
<dbReference type="EMBL" id="UFWD01000002">
    <property type="protein sequence ID" value="SUY82508.1"/>
    <property type="molecule type" value="Genomic_DNA"/>
</dbReference>
<sequence>MQKEYSNVLAQAYPYTLNFGDLYATPNNGRYRWTGSKTIEIPTISTTGRVDSNRDTIAVAQRKL</sequence>
<proteinExistence type="predicted"/>
<organism evidence="1">
    <name type="scientific">Clostridioides difficile</name>
    <name type="common">Peptoclostridium difficile</name>
    <dbReference type="NCBI Taxonomy" id="1496"/>
    <lineage>
        <taxon>Bacteria</taxon>
        <taxon>Bacillati</taxon>
        <taxon>Bacillota</taxon>
        <taxon>Clostridia</taxon>
        <taxon>Peptostreptococcales</taxon>
        <taxon>Peptostreptococcaceae</taxon>
        <taxon>Clostridioides</taxon>
    </lineage>
</organism>